<dbReference type="Proteomes" id="UP001596156">
    <property type="component" value="Unassembled WGS sequence"/>
</dbReference>
<dbReference type="PANTHER" id="PTHR11102:SF160">
    <property type="entry name" value="ERAD-ASSOCIATED E3 UBIQUITIN-PROTEIN LIGASE COMPONENT HRD3"/>
    <property type="match status" value="1"/>
</dbReference>
<dbReference type="PANTHER" id="PTHR11102">
    <property type="entry name" value="SEL-1-LIKE PROTEIN"/>
    <property type="match status" value="1"/>
</dbReference>
<dbReference type="InterPro" id="IPR050767">
    <property type="entry name" value="Sel1_AlgK"/>
</dbReference>
<evidence type="ECO:0000313" key="2">
    <source>
        <dbReference type="Proteomes" id="UP001596156"/>
    </source>
</evidence>
<accession>A0ABW0CZ85</accession>
<dbReference type="EMBL" id="JBHSKL010000003">
    <property type="protein sequence ID" value="MFC5223384.1"/>
    <property type="molecule type" value="Genomic_DNA"/>
</dbReference>
<sequence length="678" mass="73186">MIWLNEAQHYLGARQGSGEHLAAALTTLLQDPARGPILILGTLWPDYADAYTALPRPDAEDSHPQVRALLNHRRLDVPDRFDAATLDKARTAAVNDDLLLQALERAPEGCVTQDLAGGPELVHRYNSLAPAARAVVTAAMDARRLGIGLHIPHGFLADAVEGYLTDVQYDLLPSNWFEQALADASQLVRGNLAALRRVRPRPSRRLGLAEAPTPDSVCPVYRLADYLEQHGRTTRRMQCPPESFWHAAWVHMDNHEDLGRLAEAALARYRLRWAFLLHQRSGCYRDLGEDCVSKFVVAQLTGAAAEAVATWAAEEGETWAMLHLARVSWRNNDLETAEVYARRAADADDPEGLYYLGHIREDAGDHEGANELICQAADHGHEQALLLLADAFHAEGDTVNEMDAVRDAAERGSLAGLGRFLTLLQEEGNEEQLTRVGWQVAVACGLPGMLCYAGVRRNADHTSAPEDIVHSTVGGPGSVTLTRIAEELYHRGDKTAAADFTLEAAAVGEAEAWGELVELRLKARDAAGAEKFARNAAAAGDTLSLLIVAEAHEEAGNPAAAEALAQEAAAVGDTDALLTLADFRMNAGDSAGAEALALQAGRLGNTEALLWVAEQREKSGDINGAEKYARQAADGGAFSNPGYSHVTYGEWLPAQVAAQWPYGLDPDGTPSTAWHLSR</sequence>
<dbReference type="SUPFAM" id="SSF81901">
    <property type="entry name" value="HCP-like"/>
    <property type="match status" value="2"/>
</dbReference>
<reference evidence="2" key="1">
    <citation type="journal article" date="2019" name="Int. J. Syst. Evol. Microbiol.">
        <title>The Global Catalogue of Microorganisms (GCM) 10K type strain sequencing project: providing services to taxonomists for standard genome sequencing and annotation.</title>
        <authorList>
            <consortium name="The Broad Institute Genomics Platform"/>
            <consortium name="The Broad Institute Genome Sequencing Center for Infectious Disease"/>
            <person name="Wu L."/>
            <person name="Ma J."/>
        </authorList>
    </citation>
    <scope>NUCLEOTIDE SEQUENCE [LARGE SCALE GENOMIC DNA]</scope>
    <source>
        <strain evidence="2">CCM 8479</strain>
    </source>
</reference>
<gene>
    <name evidence="1" type="ORF">ACFPN6_01975</name>
</gene>
<name>A0ABW0CZ85_STRFI</name>
<comment type="caution">
    <text evidence="1">The sequence shown here is derived from an EMBL/GenBank/DDBJ whole genome shotgun (WGS) entry which is preliminary data.</text>
</comment>
<dbReference type="Gene3D" id="1.25.40.10">
    <property type="entry name" value="Tetratricopeptide repeat domain"/>
    <property type="match status" value="2"/>
</dbReference>
<dbReference type="RefSeq" id="WP_381570029.1">
    <property type="nucleotide sequence ID" value="NZ_JBHSKL010000003.1"/>
</dbReference>
<dbReference type="InterPro" id="IPR011990">
    <property type="entry name" value="TPR-like_helical_dom_sf"/>
</dbReference>
<keyword evidence="2" id="KW-1185">Reference proteome</keyword>
<protein>
    <submittedName>
        <fullName evidence="1">Tetratricopeptide repeat protein</fullName>
    </submittedName>
</protein>
<organism evidence="1 2">
    <name type="scientific">Streptomyces fimbriatus</name>
    <dbReference type="NCBI Taxonomy" id="68197"/>
    <lineage>
        <taxon>Bacteria</taxon>
        <taxon>Bacillati</taxon>
        <taxon>Actinomycetota</taxon>
        <taxon>Actinomycetes</taxon>
        <taxon>Kitasatosporales</taxon>
        <taxon>Streptomycetaceae</taxon>
        <taxon>Streptomyces</taxon>
    </lineage>
</organism>
<proteinExistence type="predicted"/>
<evidence type="ECO:0000313" key="1">
    <source>
        <dbReference type="EMBL" id="MFC5223384.1"/>
    </source>
</evidence>